<name>A0A501PRJ0_9PROT</name>
<gene>
    <name evidence="1" type="ORF">FIV46_01490</name>
</gene>
<reference evidence="2" key="1">
    <citation type="submission" date="2019-06" db="EMBL/GenBank/DDBJ databases">
        <title>The complete genome of Emcibacter congregatus ZYLT.</title>
        <authorList>
            <person name="Zhao Z."/>
        </authorList>
    </citation>
    <scope>NUCLEOTIDE SEQUENCE [LARGE SCALE GENOMIC DNA]</scope>
    <source>
        <strain evidence="2">MCCC 1A06723</strain>
    </source>
</reference>
<accession>A0A501PRJ0</accession>
<dbReference type="SUPFAM" id="SSF50974">
    <property type="entry name" value="Nitrous oxide reductase, N-terminal domain"/>
    <property type="match status" value="1"/>
</dbReference>
<dbReference type="Gene3D" id="2.130.10.10">
    <property type="entry name" value="YVTN repeat-like/Quinoprotein amine dehydrogenase"/>
    <property type="match status" value="1"/>
</dbReference>
<dbReference type="RefSeq" id="WP_139938028.1">
    <property type="nucleotide sequence ID" value="NZ_JBHSYP010000022.1"/>
</dbReference>
<protein>
    <submittedName>
        <fullName evidence="1">Uncharacterized protein</fullName>
    </submittedName>
</protein>
<evidence type="ECO:0000313" key="2">
    <source>
        <dbReference type="Proteomes" id="UP000319148"/>
    </source>
</evidence>
<dbReference type="InterPro" id="IPR011045">
    <property type="entry name" value="N2O_reductase_N"/>
</dbReference>
<dbReference type="AlphaFoldDB" id="A0A501PRJ0"/>
<organism evidence="1 2">
    <name type="scientific">Emcibacter nanhaiensis</name>
    <dbReference type="NCBI Taxonomy" id="1505037"/>
    <lineage>
        <taxon>Bacteria</taxon>
        <taxon>Pseudomonadati</taxon>
        <taxon>Pseudomonadota</taxon>
        <taxon>Alphaproteobacteria</taxon>
        <taxon>Emcibacterales</taxon>
        <taxon>Emcibacteraceae</taxon>
        <taxon>Emcibacter</taxon>
    </lineage>
</organism>
<dbReference type="InterPro" id="IPR015943">
    <property type="entry name" value="WD40/YVTN_repeat-like_dom_sf"/>
</dbReference>
<dbReference type="InterPro" id="IPR011964">
    <property type="entry name" value="YVTN_b-propeller_repeat"/>
</dbReference>
<dbReference type="OrthoDB" id="8440964at2"/>
<proteinExistence type="predicted"/>
<sequence length="46" mass="4912">MAISPSGEKLCVANGRSGSISVVNTQIFKVIKENKVGIRPWGVVIQ</sequence>
<evidence type="ECO:0000313" key="1">
    <source>
        <dbReference type="EMBL" id="TPD62778.1"/>
    </source>
</evidence>
<dbReference type="NCBIfam" id="TIGR02276">
    <property type="entry name" value="beta_rpt_yvtn"/>
    <property type="match status" value="1"/>
</dbReference>
<comment type="caution">
    <text evidence="1">The sequence shown here is derived from an EMBL/GenBank/DDBJ whole genome shotgun (WGS) entry which is preliminary data.</text>
</comment>
<dbReference type="Proteomes" id="UP000319148">
    <property type="component" value="Unassembled WGS sequence"/>
</dbReference>
<dbReference type="EMBL" id="VFIY01000004">
    <property type="protein sequence ID" value="TPD62778.1"/>
    <property type="molecule type" value="Genomic_DNA"/>
</dbReference>
<keyword evidence="2" id="KW-1185">Reference proteome</keyword>